<reference evidence="11" key="1">
    <citation type="submission" date="2021-08" db="EMBL/GenBank/DDBJ databases">
        <authorList>
            <person name="Sakaguchi M."/>
            <person name="Kikuchi T."/>
            <person name="Urbanczyk H."/>
        </authorList>
    </citation>
    <scope>NUCLEOTIDE SEQUENCE</scope>
    <source>
        <strain evidence="11">020920N</strain>
    </source>
</reference>
<dbReference type="InterPro" id="IPR003594">
    <property type="entry name" value="HATPase_dom"/>
</dbReference>
<dbReference type="InterPro" id="IPR036097">
    <property type="entry name" value="HisK_dim/P_sf"/>
</dbReference>
<gene>
    <name evidence="11" type="ORF">K6Q96_14560</name>
</gene>
<keyword evidence="4" id="KW-0597">Phosphoprotein</keyword>
<dbReference type="Pfam" id="PF02518">
    <property type="entry name" value="HATPase_c"/>
    <property type="match status" value="1"/>
</dbReference>
<dbReference type="PROSITE" id="PS50109">
    <property type="entry name" value="HIS_KIN"/>
    <property type="match status" value="1"/>
</dbReference>
<dbReference type="InterPro" id="IPR003660">
    <property type="entry name" value="HAMP_dom"/>
</dbReference>
<dbReference type="SMART" id="SM00388">
    <property type="entry name" value="HisKA"/>
    <property type="match status" value="1"/>
</dbReference>
<feature type="domain" description="HAMP" evidence="10">
    <location>
        <begin position="330"/>
        <end position="382"/>
    </location>
</feature>
<name>A0ABY4WVP1_9GAMM</name>
<keyword evidence="5" id="KW-0808">Transferase</keyword>
<dbReference type="SMART" id="SM00387">
    <property type="entry name" value="HATPase_c"/>
    <property type="match status" value="1"/>
</dbReference>
<feature type="domain" description="Histidine kinase" evidence="9">
    <location>
        <begin position="430"/>
        <end position="659"/>
    </location>
</feature>
<dbReference type="Gene3D" id="3.30.565.10">
    <property type="entry name" value="Histidine kinase-like ATPase, C-terminal domain"/>
    <property type="match status" value="1"/>
</dbReference>
<organism evidence="11 12">
    <name type="scientific">Grimontia kaedaensis</name>
    <dbReference type="NCBI Taxonomy" id="2872157"/>
    <lineage>
        <taxon>Bacteria</taxon>
        <taxon>Pseudomonadati</taxon>
        <taxon>Pseudomonadota</taxon>
        <taxon>Gammaproteobacteria</taxon>
        <taxon>Vibrionales</taxon>
        <taxon>Vibrionaceae</taxon>
        <taxon>Grimontia</taxon>
    </lineage>
</organism>
<evidence type="ECO:0000256" key="5">
    <source>
        <dbReference type="ARBA" id="ARBA00022679"/>
    </source>
</evidence>
<comment type="subcellular location">
    <subcellularLocation>
        <location evidence="2">Membrane</location>
    </subcellularLocation>
</comment>
<keyword evidence="7" id="KW-0175">Coiled coil</keyword>
<accession>A0ABY4WVP1</accession>
<dbReference type="EC" id="2.7.13.3" evidence="3"/>
<evidence type="ECO:0000256" key="8">
    <source>
        <dbReference type="SAM" id="Phobius"/>
    </source>
</evidence>
<dbReference type="SUPFAM" id="SSF55874">
    <property type="entry name" value="ATPase domain of HSP90 chaperone/DNA topoisomerase II/histidine kinase"/>
    <property type="match status" value="1"/>
</dbReference>
<dbReference type="CDD" id="cd00082">
    <property type="entry name" value="HisKA"/>
    <property type="match status" value="1"/>
</dbReference>
<dbReference type="GO" id="GO:0016301">
    <property type="term" value="F:kinase activity"/>
    <property type="evidence" value="ECO:0007669"/>
    <property type="project" value="UniProtKB-KW"/>
</dbReference>
<dbReference type="CDD" id="cd00075">
    <property type="entry name" value="HATPase"/>
    <property type="match status" value="1"/>
</dbReference>
<dbReference type="PANTHER" id="PTHR43065:SF47">
    <property type="match status" value="1"/>
</dbReference>
<dbReference type="Gene3D" id="6.10.340.10">
    <property type="match status" value="1"/>
</dbReference>
<evidence type="ECO:0000256" key="3">
    <source>
        <dbReference type="ARBA" id="ARBA00012438"/>
    </source>
</evidence>
<proteinExistence type="predicted"/>
<dbReference type="InterPro" id="IPR004358">
    <property type="entry name" value="Sig_transdc_His_kin-like_C"/>
</dbReference>
<dbReference type="InterPro" id="IPR036890">
    <property type="entry name" value="HATPase_C_sf"/>
</dbReference>
<keyword evidence="6 11" id="KW-0418">Kinase</keyword>
<keyword evidence="8" id="KW-1133">Transmembrane helix</keyword>
<evidence type="ECO:0000259" key="9">
    <source>
        <dbReference type="PROSITE" id="PS50109"/>
    </source>
</evidence>
<dbReference type="InterPro" id="IPR003661">
    <property type="entry name" value="HisK_dim/P_dom"/>
</dbReference>
<dbReference type="EMBL" id="CP082275">
    <property type="protein sequence ID" value="USH02070.1"/>
    <property type="molecule type" value="Genomic_DNA"/>
</dbReference>
<feature type="transmembrane region" description="Helical" evidence="8">
    <location>
        <begin position="307"/>
        <end position="328"/>
    </location>
</feature>
<keyword evidence="12" id="KW-1185">Reference proteome</keyword>
<evidence type="ECO:0000256" key="6">
    <source>
        <dbReference type="ARBA" id="ARBA00022777"/>
    </source>
</evidence>
<keyword evidence="8" id="KW-0812">Transmembrane</keyword>
<evidence type="ECO:0000256" key="2">
    <source>
        <dbReference type="ARBA" id="ARBA00004370"/>
    </source>
</evidence>
<dbReference type="InterPro" id="IPR005467">
    <property type="entry name" value="His_kinase_dom"/>
</dbReference>
<evidence type="ECO:0000256" key="7">
    <source>
        <dbReference type="SAM" id="Coils"/>
    </source>
</evidence>
<evidence type="ECO:0000313" key="12">
    <source>
        <dbReference type="Proteomes" id="UP001056255"/>
    </source>
</evidence>
<dbReference type="Proteomes" id="UP001056255">
    <property type="component" value="Chromosome I"/>
</dbReference>
<feature type="coiled-coil region" evidence="7">
    <location>
        <begin position="380"/>
        <end position="421"/>
    </location>
</feature>
<comment type="catalytic activity">
    <reaction evidence="1">
        <text>ATP + protein L-histidine = ADP + protein N-phospho-L-histidine.</text>
        <dbReference type="EC" id="2.7.13.3"/>
    </reaction>
</comment>
<evidence type="ECO:0000256" key="4">
    <source>
        <dbReference type="ARBA" id="ARBA00022553"/>
    </source>
</evidence>
<dbReference type="PANTHER" id="PTHR43065">
    <property type="entry name" value="SENSOR HISTIDINE KINASE"/>
    <property type="match status" value="1"/>
</dbReference>
<dbReference type="Gene3D" id="1.10.287.130">
    <property type="match status" value="1"/>
</dbReference>
<evidence type="ECO:0000256" key="1">
    <source>
        <dbReference type="ARBA" id="ARBA00000085"/>
    </source>
</evidence>
<dbReference type="RefSeq" id="WP_251876604.1">
    <property type="nucleotide sequence ID" value="NZ_CP082275.1"/>
</dbReference>
<dbReference type="PROSITE" id="PS50885">
    <property type="entry name" value="HAMP"/>
    <property type="match status" value="1"/>
</dbReference>
<evidence type="ECO:0000259" key="10">
    <source>
        <dbReference type="PROSITE" id="PS50885"/>
    </source>
</evidence>
<protein>
    <recommendedName>
        <fullName evidence="3">histidine kinase</fullName>
        <ecNumber evidence="3">2.7.13.3</ecNumber>
    </recommendedName>
</protein>
<sequence>MNSIAFRLHLSLITLTVLLLTVSSLTVWVALNTRSSTDALLDKALPNTINTIHMVDELSEMLFNLMRYVEEEDEEGHAAFLEHLETFVKHKRALSVSKDEAISQDIAELRKLHQAFLSLSQQGVFNVFDPTAEQRARSLINSTSQPLEVLLDKLQTLINNQSNLQAFHSDFAPLNRYDLELLDEMQDMVSDLDIYLLGYPLAEKRFIANAEEFKYYMKSISDVTSDPSILEQLRRIEWHFARFFGIANNVFKHHDNTARQRALKAVIALERGIFLDMKTLLNKMADQSDSLLIEESHGLRNIANKSMYLLIFVTIFATVLLAFIVLFFQRSLFRPLEKINTAIQALHLGHRNITFKHVEDNELGRITLSLKNFQVALSKLDQLQIENANQKEALKRDKEQLTEMLENLKSAQDKLIETEKLSSLGSLVAGVSHEINTPLGISVTMASTLEAEHLAFLEKLNTGEIRRGELESFESHGRDAFSVLNRSLQRASELINSFKQVANDQTSEQLREFELGTLMQEVYSTLHHQIKNRPIQFELHIDEELMMNSYPGPIGQVFTNLFNNSILHGFDNDEKGKISLTLTRENSHIRWLYRDSGKGLSEEGIKRIFEPFYTTRLGKGGSGMGMHIVYSIVVNMLQGDIKVYNDNGAVFDISIPGSIKQQKVDNERL</sequence>
<dbReference type="PRINTS" id="PR00344">
    <property type="entry name" value="BCTRLSENSOR"/>
</dbReference>
<evidence type="ECO:0000313" key="11">
    <source>
        <dbReference type="EMBL" id="USH02070.1"/>
    </source>
</evidence>
<dbReference type="SUPFAM" id="SSF47384">
    <property type="entry name" value="Homodimeric domain of signal transducing histidine kinase"/>
    <property type="match status" value="1"/>
</dbReference>
<keyword evidence="8" id="KW-0472">Membrane</keyword>